<dbReference type="EMBL" id="JACRSO010000005">
    <property type="protein sequence ID" value="MBC8529952.1"/>
    <property type="molecule type" value="Genomic_DNA"/>
</dbReference>
<keyword evidence="4 9" id="KW-0540">Nuclease</keyword>
<organism evidence="10 11">
    <name type="scientific">Luoshenia tenuis</name>
    <dbReference type="NCBI Taxonomy" id="2763654"/>
    <lineage>
        <taxon>Bacteria</taxon>
        <taxon>Bacillati</taxon>
        <taxon>Bacillota</taxon>
        <taxon>Clostridia</taxon>
        <taxon>Christensenellales</taxon>
        <taxon>Christensenellaceae</taxon>
        <taxon>Luoshenia</taxon>
    </lineage>
</organism>
<evidence type="ECO:0000256" key="7">
    <source>
        <dbReference type="ARBA" id="ARBA00022801"/>
    </source>
</evidence>
<dbReference type="InterPro" id="IPR020549">
    <property type="entry name" value="YbeY_CS"/>
</dbReference>
<evidence type="ECO:0000256" key="1">
    <source>
        <dbReference type="ARBA" id="ARBA00010875"/>
    </source>
</evidence>
<dbReference type="InterPro" id="IPR023091">
    <property type="entry name" value="MetalPrtase_cat_dom_sf_prd"/>
</dbReference>
<keyword evidence="6 9" id="KW-0255">Endonuclease</keyword>
<evidence type="ECO:0000256" key="6">
    <source>
        <dbReference type="ARBA" id="ARBA00022759"/>
    </source>
</evidence>
<dbReference type="HAMAP" id="MF_00009">
    <property type="entry name" value="Endoribonucl_YbeY"/>
    <property type="match status" value="1"/>
</dbReference>
<dbReference type="PROSITE" id="PS01306">
    <property type="entry name" value="UPF0054"/>
    <property type="match status" value="1"/>
</dbReference>
<dbReference type="EC" id="3.1.-.-" evidence="9"/>
<dbReference type="InterPro" id="IPR002036">
    <property type="entry name" value="YbeY"/>
</dbReference>
<comment type="similarity">
    <text evidence="1 9">Belongs to the endoribonuclease YbeY family.</text>
</comment>
<dbReference type="Proteomes" id="UP000654279">
    <property type="component" value="Unassembled WGS sequence"/>
</dbReference>
<dbReference type="PANTHER" id="PTHR46986">
    <property type="entry name" value="ENDORIBONUCLEASE YBEY, CHLOROPLASTIC"/>
    <property type="match status" value="1"/>
</dbReference>
<dbReference type="GO" id="GO:0008270">
    <property type="term" value="F:zinc ion binding"/>
    <property type="evidence" value="ECO:0007669"/>
    <property type="project" value="UniProtKB-UniRule"/>
</dbReference>
<feature type="binding site" evidence="9">
    <location>
        <position position="138"/>
    </location>
    <ligand>
        <name>Zn(2+)</name>
        <dbReference type="ChEBI" id="CHEBI:29105"/>
        <note>catalytic</note>
    </ligand>
</feature>
<accession>A0A926HJJ4</accession>
<dbReference type="GO" id="GO:0004222">
    <property type="term" value="F:metalloendopeptidase activity"/>
    <property type="evidence" value="ECO:0007669"/>
    <property type="project" value="InterPro"/>
</dbReference>
<dbReference type="Gene3D" id="3.40.390.30">
    <property type="entry name" value="Metalloproteases ('zincins'), catalytic domain"/>
    <property type="match status" value="1"/>
</dbReference>
<protein>
    <recommendedName>
        <fullName evidence="9">Endoribonuclease YbeY</fullName>
        <ecNumber evidence="9">3.1.-.-</ecNumber>
    </recommendedName>
</protein>
<proteinExistence type="inferred from homology"/>
<dbReference type="GO" id="GO:0005737">
    <property type="term" value="C:cytoplasm"/>
    <property type="evidence" value="ECO:0007669"/>
    <property type="project" value="UniProtKB-SubCell"/>
</dbReference>
<dbReference type="RefSeq" id="WP_249285730.1">
    <property type="nucleotide sequence ID" value="NZ_JACRSO010000005.1"/>
</dbReference>
<dbReference type="AlphaFoldDB" id="A0A926HJJ4"/>
<keyword evidence="3 9" id="KW-0698">rRNA processing</keyword>
<dbReference type="NCBIfam" id="TIGR00043">
    <property type="entry name" value="rRNA maturation RNase YbeY"/>
    <property type="match status" value="1"/>
</dbReference>
<evidence type="ECO:0000256" key="8">
    <source>
        <dbReference type="ARBA" id="ARBA00022833"/>
    </source>
</evidence>
<dbReference type="GO" id="GO:0006364">
    <property type="term" value="P:rRNA processing"/>
    <property type="evidence" value="ECO:0007669"/>
    <property type="project" value="UniProtKB-UniRule"/>
</dbReference>
<evidence type="ECO:0000256" key="5">
    <source>
        <dbReference type="ARBA" id="ARBA00022723"/>
    </source>
</evidence>
<evidence type="ECO:0000256" key="3">
    <source>
        <dbReference type="ARBA" id="ARBA00022552"/>
    </source>
</evidence>
<feature type="binding site" evidence="9">
    <location>
        <position position="134"/>
    </location>
    <ligand>
        <name>Zn(2+)</name>
        <dbReference type="ChEBI" id="CHEBI:29105"/>
        <note>catalytic</note>
    </ligand>
</feature>
<reference evidence="10" key="1">
    <citation type="submission" date="2020-08" db="EMBL/GenBank/DDBJ databases">
        <title>Genome public.</title>
        <authorList>
            <person name="Liu C."/>
            <person name="Sun Q."/>
        </authorList>
    </citation>
    <scope>NUCLEOTIDE SEQUENCE</scope>
    <source>
        <strain evidence="10">NSJ-44</strain>
    </source>
</reference>
<evidence type="ECO:0000313" key="11">
    <source>
        <dbReference type="Proteomes" id="UP000654279"/>
    </source>
</evidence>
<evidence type="ECO:0000256" key="2">
    <source>
        <dbReference type="ARBA" id="ARBA00022517"/>
    </source>
</evidence>
<sequence length="170" mass="19132">MTVDLENRVAQMPFGQEAEALVRRAVARTLQLQGETDRVQVSILLLDDEGVRALNREYRGIDRATDVLSFPLLEYDGLEADDEGLDPEELQESTDPETGEIMLGDIAISLERAKVQAEDFGHSLSREVAYLTVHAMLHLLGYDHVNLEDRALMRQREEVILTDLGLTREA</sequence>
<gene>
    <name evidence="9 10" type="primary">ybeY</name>
    <name evidence="10" type="ORF">H8699_10980</name>
</gene>
<dbReference type="PANTHER" id="PTHR46986:SF1">
    <property type="entry name" value="ENDORIBONUCLEASE YBEY, CHLOROPLASTIC"/>
    <property type="match status" value="1"/>
</dbReference>
<comment type="cofactor">
    <cofactor evidence="9">
        <name>Zn(2+)</name>
        <dbReference type="ChEBI" id="CHEBI:29105"/>
    </cofactor>
    <text evidence="9">Binds 1 zinc ion.</text>
</comment>
<dbReference type="Pfam" id="PF02130">
    <property type="entry name" value="YbeY"/>
    <property type="match status" value="1"/>
</dbReference>
<keyword evidence="5 9" id="KW-0479">Metal-binding</keyword>
<dbReference type="GO" id="GO:0004521">
    <property type="term" value="F:RNA endonuclease activity"/>
    <property type="evidence" value="ECO:0007669"/>
    <property type="project" value="UniProtKB-UniRule"/>
</dbReference>
<keyword evidence="2 9" id="KW-0690">Ribosome biogenesis</keyword>
<name>A0A926HJJ4_9FIRM</name>
<comment type="caution">
    <text evidence="10">The sequence shown here is derived from an EMBL/GenBank/DDBJ whole genome shotgun (WGS) entry which is preliminary data.</text>
</comment>
<keyword evidence="7 9" id="KW-0378">Hydrolase</keyword>
<keyword evidence="8 9" id="KW-0862">Zinc</keyword>
<evidence type="ECO:0000256" key="9">
    <source>
        <dbReference type="HAMAP-Rule" id="MF_00009"/>
    </source>
</evidence>
<evidence type="ECO:0000256" key="4">
    <source>
        <dbReference type="ARBA" id="ARBA00022722"/>
    </source>
</evidence>
<dbReference type="SUPFAM" id="SSF55486">
    <property type="entry name" value="Metalloproteases ('zincins'), catalytic domain"/>
    <property type="match status" value="1"/>
</dbReference>
<feature type="binding site" evidence="9">
    <location>
        <position position="144"/>
    </location>
    <ligand>
        <name>Zn(2+)</name>
        <dbReference type="ChEBI" id="CHEBI:29105"/>
        <note>catalytic</note>
    </ligand>
</feature>
<keyword evidence="9" id="KW-0963">Cytoplasm</keyword>
<keyword evidence="11" id="KW-1185">Reference proteome</keyword>
<comment type="subcellular location">
    <subcellularLocation>
        <location evidence="9">Cytoplasm</location>
    </subcellularLocation>
</comment>
<comment type="function">
    <text evidence="9">Single strand-specific metallo-endoribonuclease involved in late-stage 70S ribosome quality control and in maturation of the 3' terminus of the 16S rRNA.</text>
</comment>
<evidence type="ECO:0000313" key="10">
    <source>
        <dbReference type="EMBL" id="MBC8529952.1"/>
    </source>
</evidence>